<dbReference type="AlphaFoldDB" id="V7ASK3"/>
<gene>
    <name evidence="2" type="ORF">PHAVU_009G056100g</name>
</gene>
<dbReference type="EMBL" id="CM002296">
    <property type="protein sequence ID" value="ESW08564.1"/>
    <property type="molecule type" value="Genomic_DNA"/>
</dbReference>
<dbReference type="Proteomes" id="UP000000226">
    <property type="component" value="Chromosome 9"/>
</dbReference>
<keyword evidence="1" id="KW-1133">Transmembrane helix</keyword>
<reference evidence="3" key="1">
    <citation type="journal article" date="2014" name="Nat. Genet.">
        <title>A reference genome for common bean and genome-wide analysis of dual domestications.</title>
        <authorList>
            <person name="Schmutz J."/>
            <person name="McClean P.E."/>
            <person name="Mamidi S."/>
            <person name="Wu G.A."/>
            <person name="Cannon S.B."/>
            <person name="Grimwood J."/>
            <person name="Jenkins J."/>
            <person name="Shu S."/>
            <person name="Song Q."/>
            <person name="Chavarro C."/>
            <person name="Torres-Torres M."/>
            <person name="Geffroy V."/>
            <person name="Moghaddam S.M."/>
            <person name="Gao D."/>
            <person name="Abernathy B."/>
            <person name="Barry K."/>
            <person name="Blair M."/>
            <person name="Brick M.A."/>
            <person name="Chovatia M."/>
            <person name="Gepts P."/>
            <person name="Goodstein D.M."/>
            <person name="Gonzales M."/>
            <person name="Hellsten U."/>
            <person name="Hyten D.L."/>
            <person name="Jia G."/>
            <person name="Kelly J.D."/>
            <person name="Kudrna D."/>
            <person name="Lee R."/>
            <person name="Richard M.M."/>
            <person name="Miklas P.N."/>
            <person name="Osorno J.M."/>
            <person name="Rodrigues J."/>
            <person name="Thareau V."/>
            <person name="Urrea C.A."/>
            <person name="Wang M."/>
            <person name="Yu Y."/>
            <person name="Zhang M."/>
            <person name="Wing R.A."/>
            <person name="Cregan P.B."/>
            <person name="Rokhsar D.S."/>
            <person name="Jackson S.A."/>
        </authorList>
    </citation>
    <scope>NUCLEOTIDE SEQUENCE [LARGE SCALE GENOMIC DNA]</scope>
    <source>
        <strain evidence="3">cv. G19833</strain>
    </source>
</reference>
<proteinExistence type="predicted"/>
<protein>
    <submittedName>
        <fullName evidence="2">Uncharacterized protein</fullName>
    </submittedName>
</protein>
<keyword evidence="1" id="KW-0472">Membrane</keyword>
<dbReference type="Gramene" id="ESW08564">
    <property type="protein sequence ID" value="ESW08564"/>
    <property type="gene ID" value="PHAVU_009G056100g"/>
</dbReference>
<accession>V7ASK3</accession>
<evidence type="ECO:0000313" key="3">
    <source>
        <dbReference type="Proteomes" id="UP000000226"/>
    </source>
</evidence>
<evidence type="ECO:0000313" key="2">
    <source>
        <dbReference type="EMBL" id="ESW08564.1"/>
    </source>
</evidence>
<name>V7ASK3_PHAVU</name>
<feature type="transmembrane region" description="Helical" evidence="1">
    <location>
        <begin position="90"/>
        <end position="108"/>
    </location>
</feature>
<keyword evidence="1" id="KW-0812">Transmembrane</keyword>
<sequence length="128" mass="14768">MANILGFFFENSINNTKEAAEKGNKTRRVAVATTAAVVVEFYDAYGLEVCGGSNLGWSGREMLEWGRSGQEHMNWRVRKPRETQSILESYSYFLFFFFLNCLLLRPLIKKSVVDNIGVIINNRDKWYL</sequence>
<evidence type="ECO:0000256" key="1">
    <source>
        <dbReference type="SAM" id="Phobius"/>
    </source>
</evidence>
<organism evidence="2 3">
    <name type="scientific">Phaseolus vulgaris</name>
    <name type="common">Kidney bean</name>
    <name type="synonym">French bean</name>
    <dbReference type="NCBI Taxonomy" id="3885"/>
    <lineage>
        <taxon>Eukaryota</taxon>
        <taxon>Viridiplantae</taxon>
        <taxon>Streptophyta</taxon>
        <taxon>Embryophyta</taxon>
        <taxon>Tracheophyta</taxon>
        <taxon>Spermatophyta</taxon>
        <taxon>Magnoliopsida</taxon>
        <taxon>eudicotyledons</taxon>
        <taxon>Gunneridae</taxon>
        <taxon>Pentapetalae</taxon>
        <taxon>rosids</taxon>
        <taxon>fabids</taxon>
        <taxon>Fabales</taxon>
        <taxon>Fabaceae</taxon>
        <taxon>Papilionoideae</taxon>
        <taxon>50 kb inversion clade</taxon>
        <taxon>NPAAA clade</taxon>
        <taxon>indigoferoid/millettioid clade</taxon>
        <taxon>Phaseoleae</taxon>
        <taxon>Phaseolus</taxon>
    </lineage>
</organism>
<keyword evidence="3" id="KW-1185">Reference proteome</keyword>